<dbReference type="InterPro" id="IPR004365">
    <property type="entry name" value="NA-bd_OB_tRNA"/>
</dbReference>
<dbReference type="Pfam" id="PF14579">
    <property type="entry name" value="HHH_6"/>
    <property type="match status" value="1"/>
</dbReference>
<evidence type="ECO:0000313" key="3">
    <source>
        <dbReference type="EMBL" id="VEJ29120.1"/>
    </source>
</evidence>
<dbReference type="EC" id="2.7.7.7" evidence="3"/>
<dbReference type="CDD" id="cd04485">
    <property type="entry name" value="DnaE_OBF"/>
    <property type="match status" value="1"/>
</dbReference>
<dbReference type="AlphaFoldDB" id="A0A448UT95"/>
<sequence length="347" mass="38381">MNESTLTFAPVGKDIRFGMGAIRNVGANVVDGMIAAREEKGHFESFNDFLKKVPLVVCNKRTIESLIKAGAFDELKHTRRSLSLVHESAVDAAVSVKRKEAAGQFDLFGSLGMDDALGDDLSVTVPDIPDWERREKLNFEREMLGLYVSDHPLRGLERALSDAATASVHDIIDEDSHIRDGEVVTIAGMLTSVSRRIAKSSGNQYASVELEDSSGATLTVMFFSRAYETMGNALADDLICSIKGRIQRRDDGSVNMSAQEMQILELSDDGRGAPITISVPEYHVTEDRLKELKDVLRDHRGNVDVRMLLRTRDKEQLVLLDSSVRVDPNPSLFGEIKTIFGPSCIRR</sequence>
<evidence type="ECO:0000259" key="1">
    <source>
        <dbReference type="Pfam" id="PF01336"/>
    </source>
</evidence>
<dbReference type="Pfam" id="PF01336">
    <property type="entry name" value="tRNA_anti-codon"/>
    <property type="match status" value="1"/>
</dbReference>
<accession>A0A448UT95</accession>
<organism evidence="3 4">
    <name type="scientific">Rothia dentocariosa</name>
    <dbReference type="NCBI Taxonomy" id="2047"/>
    <lineage>
        <taxon>Bacteria</taxon>
        <taxon>Bacillati</taxon>
        <taxon>Actinomycetota</taxon>
        <taxon>Actinomycetes</taxon>
        <taxon>Micrococcales</taxon>
        <taxon>Micrococcaceae</taxon>
        <taxon>Rothia</taxon>
    </lineage>
</organism>
<feature type="domain" description="DNA polymerase helix-hairpin-helix motif" evidence="2">
    <location>
        <begin position="2"/>
        <end position="82"/>
    </location>
</feature>
<dbReference type="PANTHER" id="PTHR32294:SF0">
    <property type="entry name" value="DNA POLYMERASE III SUBUNIT ALPHA"/>
    <property type="match status" value="1"/>
</dbReference>
<keyword evidence="3" id="KW-0808">Transferase</keyword>
<feature type="domain" description="OB" evidence="1">
    <location>
        <begin position="184"/>
        <end position="264"/>
    </location>
</feature>
<dbReference type="PANTHER" id="PTHR32294">
    <property type="entry name" value="DNA POLYMERASE III SUBUNIT ALPHA"/>
    <property type="match status" value="1"/>
</dbReference>
<dbReference type="GO" id="GO:0008408">
    <property type="term" value="F:3'-5' exonuclease activity"/>
    <property type="evidence" value="ECO:0007669"/>
    <property type="project" value="InterPro"/>
</dbReference>
<dbReference type="GO" id="GO:0006260">
    <property type="term" value="P:DNA replication"/>
    <property type="evidence" value="ECO:0007669"/>
    <property type="project" value="InterPro"/>
</dbReference>
<dbReference type="Gene3D" id="1.10.150.870">
    <property type="match status" value="1"/>
</dbReference>
<reference evidence="3 4" key="1">
    <citation type="submission" date="2018-12" db="EMBL/GenBank/DDBJ databases">
        <authorList>
            <consortium name="Pathogen Informatics"/>
        </authorList>
    </citation>
    <scope>NUCLEOTIDE SEQUENCE [LARGE SCALE GENOMIC DNA]</scope>
    <source>
        <strain evidence="3 4">NCTC10918</strain>
    </source>
</reference>
<evidence type="ECO:0000259" key="2">
    <source>
        <dbReference type="Pfam" id="PF14579"/>
    </source>
</evidence>
<dbReference type="EMBL" id="LR134521">
    <property type="protein sequence ID" value="VEJ29120.1"/>
    <property type="molecule type" value="Genomic_DNA"/>
</dbReference>
<evidence type="ECO:0000313" key="4">
    <source>
        <dbReference type="Proteomes" id="UP000270988"/>
    </source>
</evidence>
<proteinExistence type="predicted"/>
<dbReference type="InterPro" id="IPR029460">
    <property type="entry name" value="DNAPol_HHH"/>
</dbReference>
<keyword evidence="3" id="KW-0548">Nucleotidyltransferase</keyword>
<protein>
    <submittedName>
        <fullName evidence="3">DNA polymerase III subunit alpha</fullName>
        <ecNumber evidence="3">2.7.7.7</ecNumber>
    </submittedName>
</protein>
<dbReference type="InterPro" id="IPR004805">
    <property type="entry name" value="DnaE2/DnaE/PolC"/>
</dbReference>
<gene>
    <name evidence="3" type="primary">dnaE_2</name>
    <name evidence="3" type="ORF">NCTC10918_00365</name>
</gene>
<dbReference type="GO" id="GO:0003887">
    <property type="term" value="F:DNA-directed DNA polymerase activity"/>
    <property type="evidence" value="ECO:0007669"/>
    <property type="project" value="UniProtKB-EC"/>
</dbReference>
<dbReference type="Proteomes" id="UP000270988">
    <property type="component" value="Chromosome"/>
</dbReference>
<name>A0A448UT95_9MICC</name>
<dbReference type="GO" id="GO:0003676">
    <property type="term" value="F:nucleic acid binding"/>
    <property type="evidence" value="ECO:0007669"/>
    <property type="project" value="InterPro"/>
</dbReference>